<keyword evidence="11 14" id="KW-0067">ATP-binding</keyword>
<reference evidence="17 18" key="1">
    <citation type="journal article" date="2011" name="Stand. Genomic Sci.">
        <title>Complete genome sequence of the hyperthermophilic chemolithoautotroph Pyrolobus fumarii type strain (1A).</title>
        <authorList>
            <person name="Anderson I."/>
            <person name="Goker M."/>
            <person name="Nolan M."/>
            <person name="Lucas S."/>
            <person name="Hammon N."/>
            <person name="Deshpande S."/>
            <person name="Cheng J.F."/>
            <person name="Tapia R."/>
            <person name="Han C."/>
            <person name="Goodwin L."/>
            <person name="Pitluck S."/>
            <person name="Huntemann M."/>
            <person name="Liolios K."/>
            <person name="Ivanova N."/>
            <person name="Pagani I."/>
            <person name="Mavromatis K."/>
            <person name="Ovchinikova G."/>
            <person name="Pati A."/>
            <person name="Chen A."/>
            <person name="Palaniappan K."/>
            <person name="Land M."/>
            <person name="Hauser L."/>
            <person name="Brambilla E.M."/>
            <person name="Huber H."/>
            <person name="Yasawong M."/>
            <person name="Rohde M."/>
            <person name="Spring S."/>
            <person name="Abt B."/>
            <person name="Sikorski J."/>
            <person name="Wirth R."/>
            <person name="Detter J.C."/>
            <person name="Woyke T."/>
            <person name="Bristow J."/>
            <person name="Eisen J.A."/>
            <person name="Markowitz V."/>
            <person name="Hugenholtz P."/>
            <person name="Kyrpides N.C."/>
            <person name="Klenk H.P."/>
            <person name="Lapidus A."/>
        </authorList>
    </citation>
    <scope>NUCLEOTIDE SEQUENCE [LARGE SCALE GENOMIC DNA]</scope>
    <source>
        <strain evidence="18">DSM 11204 / 1A</strain>
    </source>
</reference>
<comment type="catalytic activity">
    <reaction evidence="13 14">
        <text>shikimate + ATP = 3-phosphoshikimate + ADP + H(+)</text>
        <dbReference type="Rhea" id="RHEA:13121"/>
        <dbReference type="ChEBI" id="CHEBI:15378"/>
        <dbReference type="ChEBI" id="CHEBI:30616"/>
        <dbReference type="ChEBI" id="CHEBI:36208"/>
        <dbReference type="ChEBI" id="CHEBI:145989"/>
        <dbReference type="ChEBI" id="CHEBI:456216"/>
        <dbReference type="EC" id="2.7.1.71"/>
    </reaction>
</comment>
<dbReference type="EC" id="2.7.1.71" evidence="4 14"/>
<comment type="pathway">
    <text evidence="2 14">Metabolic intermediate biosynthesis; chorismate biosynthesis; chorismate from D-erythrose 4-phosphate and phosphoenolpyruvate: step 5/7.</text>
</comment>
<comment type="caution">
    <text evidence="14">Lacks conserved residue(s) required for the propagation of feature annotation.</text>
</comment>
<dbReference type="RefSeq" id="WP_014027414.1">
    <property type="nucleotide sequence ID" value="NC_015931.1"/>
</dbReference>
<keyword evidence="18" id="KW-1185">Reference proteome</keyword>
<dbReference type="eggNOG" id="arCOG01025">
    <property type="taxonomic scope" value="Archaea"/>
</dbReference>
<keyword evidence="8 14" id="KW-0808">Transferase</keyword>
<feature type="domain" description="GHMP kinase N-terminal" evidence="15">
    <location>
        <begin position="49"/>
        <end position="126"/>
    </location>
</feature>
<dbReference type="SUPFAM" id="SSF54211">
    <property type="entry name" value="Ribosomal protein S5 domain 2-like"/>
    <property type="match status" value="1"/>
</dbReference>
<dbReference type="GO" id="GO:0005524">
    <property type="term" value="F:ATP binding"/>
    <property type="evidence" value="ECO:0007669"/>
    <property type="project" value="UniProtKB-UniRule"/>
</dbReference>
<dbReference type="Pfam" id="PF00288">
    <property type="entry name" value="GHMP_kinases_N"/>
    <property type="match status" value="1"/>
</dbReference>
<feature type="domain" description="GHMP kinase C-terminal" evidence="16">
    <location>
        <begin position="187"/>
        <end position="250"/>
    </location>
</feature>
<evidence type="ECO:0000256" key="1">
    <source>
        <dbReference type="ARBA" id="ARBA00004496"/>
    </source>
</evidence>
<name>G0ED59_PYRF1</name>
<evidence type="ECO:0000256" key="2">
    <source>
        <dbReference type="ARBA" id="ARBA00004842"/>
    </source>
</evidence>
<dbReference type="PANTHER" id="PTHR20861:SF3">
    <property type="entry name" value="SHIKIMATE KINASE"/>
    <property type="match status" value="1"/>
</dbReference>
<evidence type="ECO:0000313" key="17">
    <source>
        <dbReference type="EMBL" id="AEM39737.1"/>
    </source>
</evidence>
<dbReference type="GeneID" id="11138220"/>
<dbReference type="GO" id="GO:0009073">
    <property type="term" value="P:aromatic amino acid family biosynthetic process"/>
    <property type="evidence" value="ECO:0007669"/>
    <property type="project" value="UniProtKB-KW"/>
</dbReference>
<dbReference type="Pfam" id="PF08544">
    <property type="entry name" value="GHMP_kinases_C"/>
    <property type="match status" value="1"/>
</dbReference>
<keyword evidence="7 14" id="KW-0028">Amino-acid biosynthesis</keyword>
<evidence type="ECO:0000256" key="7">
    <source>
        <dbReference type="ARBA" id="ARBA00022605"/>
    </source>
</evidence>
<dbReference type="InterPro" id="IPR006204">
    <property type="entry name" value="GHMP_kinase_N_dom"/>
</dbReference>
<evidence type="ECO:0000259" key="15">
    <source>
        <dbReference type="Pfam" id="PF00288"/>
    </source>
</evidence>
<dbReference type="FunCoup" id="G0ED59">
    <property type="interactions" value="67"/>
</dbReference>
<comment type="subcellular location">
    <subcellularLocation>
        <location evidence="1 14">Cytoplasm</location>
    </subcellularLocation>
</comment>
<evidence type="ECO:0000256" key="4">
    <source>
        <dbReference type="ARBA" id="ARBA00012154"/>
    </source>
</evidence>
<dbReference type="InterPro" id="IPR010189">
    <property type="entry name" value="SK_arc"/>
</dbReference>
<dbReference type="STRING" id="694429.Pyrfu_1884"/>
<dbReference type="NCBIfam" id="TIGR01920">
    <property type="entry name" value="Shik_kin_archae"/>
    <property type="match status" value="1"/>
</dbReference>
<dbReference type="InterPro" id="IPR020568">
    <property type="entry name" value="Ribosomal_Su5_D2-typ_SF"/>
</dbReference>
<evidence type="ECO:0000256" key="10">
    <source>
        <dbReference type="ARBA" id="ARBA00022777"/>
    </source>
</evidence>
<evidence type="ECO:0000256" key="12">
    <source>
        <dbReference type="ARBA" id="ARBA00023141"/>
    </source>
</evidence>
<dbReference type="Proteomes" id="UP000001037">
    <property type="component" value="Chromosome"/>
</dbReference>
<evidence type="ECO:0000256" key="13">
    <source>
        <dbReference type="ARBA" id="ARBA00048567"/>
    </source>
</evidence>
<accession>G0ED59</accession>
<dbReference type="GO" id="GO:0005737">
    <property type="term" value="C:cytoplasm"/>
    <property type="evidence" value="ECO:0007669"/>
    <property type="project" value="UniProtKB-SubCell"/>
</dbReference>
<dbReference type="HAMAP" id="MF_00370">
    <property type="entry name" value="Shik_kinase_arch"/>
    <property type="match status" value="1"/>
</dbReference>
<dbReference type="UniPathway" id="UPA00053">
    <property type="reaction ID" value="UER00088"/>
</dbReference>
<evidence type="ECO:0000256" key="14">
    <source>
        <dbReference type="HAMAP-Rule" id="MF_00370"/>
    </source>
</evidence>
<dbReference type="PANTHER" id="PTHR20861">
    <property type="entry name" value="HOMOSERINE/4-DIPHOSPHOCYTIDYL-2-C-METHYL-D-ERYTHRITOL KINASE"/>
    <property type="match status" value="1"/>
</dbReference>
<dbReference type="SUPFAM" id="SSF55060">
    <property type="entry name" value="GHMP Kinase, C-terminal domain"/>
    <property type="match status" value="1"/>
</dbReference>
<comment type="similarity">
    <text evidence="3 14">Belongs to the GHMP kinase family. Archaeal shikimate kinase subfamily.</text>
</comment>
<dbReference type="Gene3D" id="3.30.230.10">
    <property type="match status" value="1"/>
</dbReference>
<evidence type="ECO:0000313" key="18">
    <source>
        <dbReference type="Proteomes" id="UP000001037"/>
    </source>
</evidence>
<dbReference type="InParanoid" id="G0ED59"/>
<evidence type="ECO:0000256" key="11">
    <source>
        <dbReference type="ARBA" id="ARBA00022840"/>
    </source>
</evidence>
<dbReference type="HOGENOM" id="CLU_1136050_0_0_2"/>
<dbReference type="GO" id="GO:0004765">
    <property type="term" value="F:shikimate kinase activity"/>
    <property type="evidence" value="ECO:0007669"/>
    <property type="project" value="UniProtKB-UniRule"/>
</dbReference>
<dbReference type="InterPro" id="IPR013750">
    <property type="entry name" value="GHMP_kinase_C_dom"/>
</dbReference>
<keyword evidence="10 14" id="KW-0418">Kinase</keyword>
<dbReference type="AlphaFoldDB" id="G0ED59"/>
<evidence type="ECO:0000256" key="8">
    <source>
        <dbReference type="ARBA" id="ARBA00022679"/>
    </source>
</evidence>
<dbReference type="KEGG" id="pfm:Pyrfu_1884"/>
<dbReference type="GO" id="GO:0009423">
    <property type="term" value="P:chorismate biosynthetic process"/>
    <property type="evidence" value="ECO:0007669"/>
    <property type="project" value="UniProtKB-UniRule"/>
</dbReference>
<dbReference type="GO" id="GO:0008652">
    <property type="term" value="P:amino acid biosynthetic process"/>
    <property type="evidence" value="ECO:0007669"/>
    <property type="project" value="UniProtKB-KW"/>
</dbReference>
<evidence type="ECO:0000256" key="9">
    <source>
        <dbReference type="ARBA" id="ARBA00022741"/>
    </source>
</evidence>
<dbReference type="InterPro" id="IPR014721">
    <property type="entry name" value="Ribsml_uS5_D2-typ_fold_subgr"/>
</dbReference>
<organism evidence="17 18">
    <name type="scientific">Pyrolobus fumarii (strain DSM 11204 / 1A)</name>
    <dbReference type="NCBI Taxonomy" id="694429"/>
    <lineage>
        <taxon>Archaea</taxon>
        <taxon>Thermoproteota</taxon>
        <taxon>Thermoprotei</taxon>
        <taxon>Desulfurococcales</taxon>
        <taxon>Pyrodictiaceae</taxon>
        <taxon>Pyrolobus</taxon>
    </lineage>
</organism>
<proteinExistence type="inferred from homology"/>
<evidence type="ECO:0000259" key="16">
    <source>
        <dbReference type="Pfam" id="PF08544"/>
    </source>
</evidence>
<dbReference type="EMBL" id="CP002838">
    <property type="protein sequence ID" value="AEM39737.1"/>
    <property type="molecule type" value="Genomic_DNA"/>
</dbReference>
<keyword evidence="6 14" id="KW-0963">Cytoplasm</keyword>
<evidence type="ECO:0000256" key="5">
    <source>
        <dbReference type="ARBA" id="ARBA00013853"/>
    </source>
</evidence>
<gene>
    <name evidence="14" type="primary">aroK</name>
    <name evidence="17" type="ordered locus">Pyrfu_1884</name>
</gene>
<protein>
    <recommendedName>
        <fullName evidence="5 14">Shikimate kinase</fullName>
        <shortName evidence="14">SK</shortName>
        <ecNumber evidence="4 14">2.7.1.71</ecNumber>
    </recommendedName>
</protein>
<evidence type="ECO:0000256" key="3">
    <source>
        <dbReference type="ARBA" id="ARBA00010202"/>
    </source>
</evidence>
<keyword evidence="9 14" id="KW-0547">Nucleotide-binding</keyword>
<sequence length="267" mass="28600">MRARAWLGATIVNAVASWKGAAVAISEHIEARLYKGSCDCGLPCMALRAVGGDGFCVEASASLGFRGGVKSSSAVVNASLLAFLRYRGVHDPSPRFIVDVNARVGIEAGVSVTGAADDAYASLLGGVVVVDNRRRVVVKRYEPPRDTLVVLLKPRGVNRLWPPCRPELRGQAARVAERAWEEALEGRVFEAVRLNWEAYRGYLCAPLEPVRLALEAGALAASLSGLGPVYEAFVEEDAVERVVAAWRALGEVTVVRLESRPVCCLTG</sequence>
<keyword evidence="12 14" id="KW-0057">Aromatic amino acid biosynthesis</keyword>
<dbReference type="InterPro" id="IPR036554">
    <property type="entry name" value="GHMP_kinase_C_sf"/>
</dbReference>
<evidence type="ECO:0000256" key="6">
    <source>
        <dbReference type="ARBA" id="ARBA00022490"/>
    </source>
</evidence>
<dbReference type="OrthoDB" id="9602at2157"/>